<reference evidence="2 3" key="1">
    <citation type="submission" date="2019-11" db="EMBL/GenBank/DDBJ databases">
        <authorList>
            <person name="Holert J."/>
        </authorList>
    </citation>
    <scope>NUCLEOTIDE SEQUENCE [LARGE SCALE GENOMIC DNA]</scope>
    <source>
        <strain evidence="2">BC8_1</strain>
    </source>
</reference>
<dbReference type="AlphaFoldDB" id="A0A5S9QZW3"/>
<evidence type="ECO:0008006" key="4">
    <source>
        <dbReference type="Google" id="ProtNLM"/>
    </source>
</evidence>
<dbReference type="OrthoDB" id="4335972at2"/>
<protein>
    <recommendedName>
        <fullName evidence="4">PASTA domain-containing protein</fullName>
    </recommendedName>
</protein>
<evidence type="ECO:0000313" key="2">
    <source>
        <dbReference type="EMBL" id="CAA0126114.1"/>
    </source>
</evidence>
<name>A0A5S9QZW3_MYCVN</name>
<evidence type="ECO:0000256" key="1">
    <source>
        <dbReference type="SAM" id="SignalP"/>
    </source>
</evidence>
<accession>A0A5S9QZW3</accession>
<dbReference type="RefSeq" id="WP_159232303.1">
    <property type="nucleotide sequence ID" value="NZ_CACSIP010000024.1"/>
</dbReference>
<organism evidence="2 3">
    <name type="scientific">Mycolicibacterium vanbaalenii</name>
    <name type="common">Mycobacterium vanbaalenii</name>
    <dbReference type="NCBI Taxonomy" id="110539"/>
    <lineage>
        <taxon>Bacteria</taxon>
        <taxon>Bacillati</taxon>
        <taxon>Actinomycetota</taxon>
        <taxon>Actinomycetes</taxon>
        <taxon>Mycobacteriales</taxon>
        <taxon>Mycobacteriaceae</taxon>
        <taxon>Mycolicibacterium</taxon>
    </lineage>
</organism>
<feature type="signal peptide" evidence="1">
    <location>
        <begin position="1"/>
        <end position="28"/>
    </location>
</feature>
<proteinExistence type="predicted"/>
<keyword evidence="3" id="KW-1185">Reference proteome</keyword>
<gene>
    <name evidence="2" type="ORF">AELLOGFF_04772</name>
</gene>
<keyword evidence="1" id="KW-0732">Signal</keyword>
<dbReference type="EMBL" id="CACSIP010000024">
    <property type="protein sequence ID" value="CAA0126114.1"/>
    <property type="molecule type" value="Genomic_DNA"/>
</dbReference>
<dbReference type="Proteomes" id="UP000430146">
    <property type="component" value="Unassembled WGS sequence"/>
</dbReference>
<sequence length="117" mass="12824">MQKNLGVAVASVFATFVMMVFSAGLARAANEPEPVGEMPDVKGMLLNQALGMVSEITGPLDLDVQTDDTKGSREQINDANWTVCWQYPKPEADLLLYQSKVTVAFGVRRSTDPDCWQ</sequence>
<evidence type="ECO:0000313" key="3">
    <source>
        <dbReference type="Proteomes" id="UP000430146"/>
    </source>
</evidence>
<feature type="chain" id="PRO_5024839804" description="PASTA domain-containing protein" evidence="1">
    <location>
        <begin position="29"/>
        <end position="117"/>
    </location>
</feature>